<evidence type="ECO:0000256" key="2">
    <source>
        <dbReference type="ARBA" id="ARBA00022527"/>
    </source>
</evidence>
<evidence type="ECO:0000256" key="11">
    <source>
        <dbReference type="PIRSR" id="PIRSR630616-3"/>
    </source>
</evidence>
<feature type="compositionally biased region" description="Polar residues" evidence="13">
    <location>
        <begin position="1218"/>
        <end position="1237"/>
    </location>
</feature>
<comment type="subcellular location">
    <subcellularLocation>
        <location evidence="1">Cytoplasm</location>
    </subcellularLocation>
</comment>
<dbReference type="FunFam" id="3.30.200.20:FF:000042">
    <property type="entry name" value="Aurora kinase A"/>
    <property type="match status" value="1"/>
</dbReference>
<evidence type="ECO:0000256" key="7">
    <source>
        <dbReference type="ARBA" id="ARBA00022843"/>
    </source>
</evidence>
<evidence type="ECO:0000256" key="13">
    <source>
        <dbReference type="SAM" id="MobiDB-lite"/>
    </source>
</evidence>
<comment type="function">
    <text evidence="8">CIPK serine-threonine protein kinases interact with CBL proteins. Binding of a CBL protein to the regulatory NAF domain of CIPK protein lead to the activation of the kinase in a calcium-dependent manner.</text>
</comment>
<keyword evidence="19" id="KW-1185">Reference proteome</keyword>
<feature type="region of interest" description="Disordered" evidence="13">
    <location>
        <begin position="798"/>
        <end position="1352"/>
    </location>
</feature>
<dbReference type="PROSITE" id="PS51985">
    <property type="entry name" value="CPB2"/>
    <property type="match status" value="1"/>
</dbReference>
<evidence type="ECO:0000313" key="19">
    <source>
        <dbReference type="Proteomes" id="UP000054558"/>
    </source>
</evidence>
<feature type="region of interest" description="Disordered" evidence="13">
    <location>
        <begin position="773"/>
        <end position="792"/>
    </location>
</feature>
<dbReference type="PROSITE" id="PS50011">
    <property type="entry name" value="PROTEIN_KINASE_DOM"/>
    <property type="match status" value="1"/>
</dbReference>
<feature type="compositionally biased region" description="Polar residues" evidence="13">
    <location>
        <begin position="470"/>
        <end position="481"/>
    </location>
</feature>
<keyword evidence="2 12" id="KW-0723">Serine/threonine-protein kinase</keyword>
<feature type="cross-link" description="Glycyl lysine isopeptide (Lys-Gly) (interchain with G-Cter in SUMO2)" evidence="11">
    <location>
        <position position="129"/>
    </location>
</feature>
<evidence type="ECO:0000256" key="10">
    <source>
        <dbReference type="PIRSR" id="PIRSR630616-2"/>
    </source>
</evidence>
<feature type="binding site" evidence="10">
    <location>
        <position position="145"/>
    </location>
    <ligand>
        <name>ATP</name>
        <dbReference type="ChEBI" id="CHEBI:30616"/>
    </ligand>
</feature>
<comment type="catalytic activity">
    <reaction evidence="12">
        <text>L-threonyl-[protein] + ATP = O-phospho-L-threonyl-[protein] + ADP + H(+)</text>
        <dbReference type="Rhea" id="RHEA:46608"/>
        <dbReference type="Rhea" id="RHEA-COMP:11060"/>
        <dbReference type="Rhea" id="RHEA-COMP:11605"/>
        <dbReference type="ChEBI" id="CHEBI:15378"/>
        <dbReference type="ChEBI" id="CHEBI:30013"/>
        <dbReference type="ChEBI" id="CHEBI:30616"/>
        <dbReference type="ChEBI" id="CHEBI:61977"/>
        <dbReference type="ChEBI" id="CHEBI:456216"/>
        <dbReference type="EC" id="2.7.11.1"/>
    </reaction>
</comment>
<keyword evidence="5 12" id="KW-0418">Kinase</keyword>
<evidence type="ECO:0000259" key="15">
    <source>
        <dbReference type="PROSITE" id="PS50078"/>
    </source>
</evidence>
<gene>
    <name evidence="18" type="ORF">KFL_000400260</name>
</gene>
<evidence type="ECO:0000256" key="3">
    <source>
        <dbReference type="ARBA" id="ARBA00022679"/>
    </source>
</evidence>
<evidence type="ECO:0000259" key="17">
    <source>
        <dbReference type="PROSITE" id="PS51985"/>
    </source>
</evidence>
<dbReference type="PROSITE" id="PS50078">
    <property type="entry name" value="POLO_BOX"/>
    <property type="match status" value="1"/>
</dbReference>
<feature type="compositionally biased region" description="Basic and acidic residues" evidence="13">
    <location>
        <begin position="443"/>
        <end position="456"/>
    </location>
</feature>
<dbReference type="Gene3D" id="3.30.1120.120">
    <property type="match status" value="1"/>
</dbReference>
<feature type="compositionally biased region" description="Basic and acidic residues" evidence="13">
    <location>
        <begin position="1002"/>
        <end position="1013"/>
    </location>
</feature>
<dbReference type="InterPro" id="IPR000719">
    <property type="entry name" value="Prot_kinase_dom"/>
</dbReference>
<feature type="compositionally biased region" description="Low complexity" evidence="13">
    <location>
        <begin position="487"/>
        <end position="498"/>
    </location>
</feature>
<dbReference type="InterPro" id="IPR000959">
    <property type="entry name" value="POLO_box_dom"/>
</dbReference>
<feature type="compositionally biased region" description="Polar residues" evidence="13">
    <location>
        <begin position="1264"/>
        <end position="1279"/>
    </location>
</feature>
<keyword evidence="6 10" id="KW-0067">ATP-binding</keyword>
<evidence type="ECO:0000256" key="9">
    <source>
        <dbReference type="PIRSR" id="PIRSR630616-1"/>
    </source>
</evidence>
<feature type="region of interest" description="Disordered" evidence="13">
    <location>
        <begin position="255"/>
        <end position="508"/>
    </location>
</feature>
<dbReference type="InterPro" id="IPR008271">
    <property type="entry name" value="Ser/Thr_kinase_AS"/>
</dbReference>
<dbReference type="STRING" id="105231.A0A1Y1HQ23"/>
<dbReference type="InterPro" id="IPR036947">
    <property type="entry name" value="POLO_box_dom_sf"/>
</dbReference>
<feature type="compositionally biased region" description="Basic and acidic residues" evidence="13">
    <location>
        <begin position="1201"/>
        <end position="1215"/>
    </location>
</feature>
<keyword evidence="3 12" id="KW-0808">Transferase</keyword>
<proteinExistence type="inferred from homology"/>
<dbReference type="Gene3D" id="1.10.510.10">
    <property type="entry name" value="Transferase(Phosphotransferase) domain 1"/>
    <property type="match status" value="1"/>
</dbReference>
<evidence type="ECO:0000256" key="4">
    <source>
        <dbReference type="ARBA" id="ARBA00022741"/>
    </source>
</evidence>
<keyword evidence="4 10" id="KW-0547">Nucleotide-binding</keyword>
<feature type="domain" description="POLO box" evidence="15">
    <location>
        <begin position="1350"/>
        <end position="1430"/>
    </location>
</feature>
<dbReference type="PROSITE" id="PS51984">
    <property type="entry name" value="CPB1"/>
    <property type="match status" value="1"/>
</dbReference>
<feature type="compositionally biased region" description="Polar residues" evidence="13">
    <location>
        <begin position="1134"/>
        <end position="1144"/>
    </location>
</feature>
<evidence type="ECO:0000256" key="1">
    <source>
        <dbReference type="ARBA" id="ARBA00004496"/>
    </source>
</evidence>
<comment type="similarity">
    <text evidence="12">Belongs to the protein kinase superfamily. Ser/Thr protein kinase family. Aurora subfamily.</text>
</comment>
<comment type="catalytic activity">
    <reaction evidence="12">
        <text>L-seryl-[protein] + ATP = O-phospho-L-seryl-[protein] + ADP + H(+)</text>
        <dbReference type="Rhea" id="RHEA:17989"/>
        <dbReference type="Rhea" id="RHEA-COMP:9863"/>
        <dbReference type="Rhea" id="RHEA-COMP:11604"/>
        <dbReference type="ChEBI" id="CHEBI:15378"/>
        <dbReference type="ChEBI" id="CHEBI:29999"/>
        <dbReference type="ChEBI" id="CHEBI:30616"/>
        <dbReference type="ChEBI" id="CHEBI:83421"/>
        <dbReference type="ChEBI" id="CHEBI:456216"/>
        <dbReference type="EC" id="2.7.11.1"/>
    </reaction>
</comment>
<feature type="compositionally biased region" description="Polar residues" evidence="13">
    <location>
        <begin position="260"/>
        <end position="287"/>
    </location>
</feature>
<protein>
    <recommendedName>
        <fullName evidence="12">Aurora kinase</fullName>
        <ecNumber evidence="12">2.7.11.1</ecNumber>
    </recommendedName>
</protein>
<dbReference type="PROSITE" id="PS00108">
    <property type="entry name" value="PROTEIN_KINASE_ST"/>
    <property type="match status" value="1"/>
</dbReference>
<dbReference type="OrthoDB" id="10004143at2759"/>
<feature type="compositionally biased region" description="Basic and acidic residues" evidence="13">
    <location>
        <begin position="1057"/>
        <end position="1076"/>
    </location>
</feature>
<dbReference type="Gene3D" id="3.30.1120.30">
    <property type="entry name" value="POLO box domain"/>
    <property type="match status" value="1"/>
</dbReference>
<name>A0A1Y1HQ23_KLENI</name>
<feature type="compositionally biased region" description="Basic and acidic residues" evidence="13">
    <location>
        <begin position="852"/>
        <end position="911"/>
    </location>
</feature>
<evidence type="ECO:0000256" key="5">
    <source>
        <dbReference type="ARBA" id="ARBA00022777"/>
    </source>
</evidence>
<dbReference type="SMART" id="SM00220">
    <property type="entry name" value="S_TKc"/>
    <property type="match status" value="1"/>
</dbReference>
<feature type="compositionally biased region" description="Basic and acidic residues" evidence="13">
    <location>
        <begin position="936"/>
        <end position="952"/>
    </location>
</feature>
<dbReference type="FunFam" id="1.10.510.10:FF:000571">
    <property type="entry name" value="Maternal embryonic leucine zipper kinase"/>
    <property type="match status" value="1"/>
</dbReference>
<reference evidence="18 19" key="1">
    <citation type="journal article" date="2014" name="Nat. Commun.">
        <title>Klebsormidium flaccidum genome reveals primary factors for plant terrestrial adaptation.</title>
        <authorList>
            <person name="Hori K."/>
            <person name="Maruyama F."/>
            <person name="Fujisawa T."/>
            <person name="Togashi T."/>
            <person name="Yamamoto N."/>
            <person name="Seo M."/>
            <person name="Sato S."/>
            <person name="Yamada T."/>
            <person name="Mori H."/>
            <person name="Tajima N."/>
            <person name="Moriyama T."/>
            <person name="Ikeuchi M."/>
            <person name="Watanabe M."/>
            <person name="Wada H."/>
            <person name="Kobayashi K."/>
            <person name="Saito M."/>
            <person name="Masuda T."/>
            <person name="Sasaki-Sekimoto Y."/>
            <person name="Mashiguchi K."/>
            <person name="Awai K."/>
            <person name="Shimojima M."/>
            <person name="Masuda S."/>
            <person name="Iwai M."/>
            <person name="Nobusawa T."/>
            <person name="Narise T."/>
            <person name="Kondo S."/>
            <person name="Saito H."/>
            <person name="Sato R."/>
            <person name="Murakawa M."/>
            <person name="Ihara Y."/>
            <person name="Oshima-Yamada Y."/>
            <person name="Ohtaka K."/>
            <person name="Satoh M."/>
            <person name="Sonobe K."/>
            <person name="Ishii M."/>
            <person name="Ohtani R."/>
            <person name="Kanamori-Sato M."/>
            <person name="Honoki R."/>
            <person name="Miyazaki D."/>
            <person name="Mochizuki H."/>
            <person name="Umetsu J."/>
            <person name="Higashi K."/>
            <person name="Shibata D."/>
            <person name="Kamiya Y."/>
            <person name="Sato N."/>
            <person name="Nakamura Y."/>
            <person name="Tabata S."/>
            <person name="Ida S."/>
            <person name="Kurokawa K."/>
            <person name="Ohta H."/>
        </authorList>
    </citation>
    <scope>NUCLEOTIDE SEQUENCE [LARGE SCALE GENOMIC DNA]</scope>
    <source>
        <strain evidence="18 19">NIES-2285</strain>
    </source>
</reference>
<dbReference type="Pfam" id="PF00069">
    <property type="entry name" value="Pkinase"/>
    <property type="match status" value="1"/>
</dbReference>
<dbReference type="SUPFAM" id="SSF56112">
    <property type="entry name" value="Protein kinase-like (PK-like)"/>
    <property type="match status" value="1"/>
</dbReference>
<dbReference type="GO" id="GO:0005524">
    <property type="term" value="F:ATP binding"/>
    <property type="evidence" value="ECO:0007669"/>
    <property type="project" value="UniProtKB-UniRule"/>
</dbReference>
<feature type="compositionally biased region" description="Basic and acidic residues" evidence="13">
    <location>
        <begin position="295"/>
        <end position="327"/>
    </location>
</feature>
<feature type="domain" description="Cryptic POLO box 2 (CPB2)" evidence="17">
    <location>
        <begin position="593"/>
        <end position="718"/>
    </location>
</feature>
<feature type="compositionally biased region" description="Basic and acidic residues" evidence="13">
    <location>
        <begin position="825"/>
        <end position="835"/>
    </location>
</feature>
<organism evidence="18 19">
    <name type="scientific">Klebsormidium nitens</name>
    <name type="common">Green alga</name>
    <name type="synonym">Ulothrix nitens</name>
    <dbReference type="NCBI Taxonomy" id="105231"/>
    <lineage>
        <taxon>Eukaryota</taxon>
        <taxon>Viridiplantae</taxon>
        <taxon>Streptophyta</taxon>
        <taxon>Klebsormidiophyceae</taxon>
        <taxon>Klebsormidiales</taxon>
        <taxon>Klebsormidiaceae</taxon>
        <taxon>Klebsormidium</taxon>
    </lineage>
</organism>
<feature type="domain" description="Protein kinase" evidence="14">
    <location>
        <begin position="4"/>
        <end position="256"/>
    </location>
</feature>
<dbReference type="CDD" id="cd14007">
    <property type="entry name" value="STKc_Aurora"/>
    <property type="match status" value="1"/>
</dbReference>
<evidence type="ECO:0000259" key="16">
    <source>
        <dbReference type="PROSITE" id="PS51984"/>
    </source>
</evidence>
<evidence type="ECO:0000313" key="18">
    <source>
        <dbReference type="EMBL" id="GAQ79882.1"/>
    </source>
</evidence>
<feature type="compositionally biased region" description="Basic and acidic residues" evidence="13">
    <location>
        <begin position="1105"/>
        <end position="1117"/>
    </location>
</feature>
<evidence type="ECO:0000256" key="12">
    <source>
        <dbReference type="RuleBase" id="RU367134"/>
    </source>
</evidence>
<feature type="domain" description="Cryptic POLO box 1 (CPB1)" evidence="16">
    <location>
        <begin position="500"/>
        <end position="592"/>
    </location>
</feature>
<feature type="compositionally biased region" description="Basic and acidic residues" evidence="13">
    <location>
        <begin position="341"/>
        <end position="352"/>
    </location>
</feature>
<dbReference type="InterPro" id="IPR046437">
    <property type="entry name" value="Ser_Thr-PK_POLO_box_1_sf"/>
</dbReference>
<accession>A0A1Y1HQ23</accession>
<dbReference type="InterPro" id="IPR030616">
    <property type="entry name" value="Aur-like"/>
</dbReference>
<feature type="compositionally biased region" description="Basic and acidic residues" evidence="13">
    <location>
        <begin position="413"/>
        <end position="424"/>
    </location>
</feature>
<feature type="compositionally biased region" description="Low complexity" evidence="13">
    <location>
        <begin position="1238"/>
        <end position="1252"/>
    </location>
</feature>
<evidence type="ECO:0000256" key="6">
    <source>
        <dbReference type="ARBA" id="ARBA00022840"/>
    </source>
</evidence>
<dbReference type="GO" id="GO:0005737">
    <property type="term" value="C:cytoplasm"/>
    <property type="evidence" value="ECO:0007669"/>
    <property type="project" value="UniProtKB-SubCell"/>
</dbReference>
<dbReference type="GO" id="GO:0004674">
    <property type="term" value="F:protein serine/threonine kinase activity"/>
    <property type="evidence" value="ECO:0007669"/>
    <property type="project" value="UniProtKB-KW"/>
</dbReference>
<dbReference type="EC" id="2.7.11.1" evidence="12"/>
<dbReference type="PANTHER" id="PTHR24350">
    <property type="entry name" value="SERINE/THREONINE-PROTEIN KINASE IAL-RELATED"/>
    <property type="match status" value="1"/>
</dbReference>
<dbReference type="SUPFAM" id="SSF82615">
    <property type="entry name" value="Polo-box domain"/>
    <property type="match status" value="1"/>
</dbReference>
<dbReference type="InterPro" id="IPR033699">
    <property type="entry name" value="POLO_box_Plk4_1"/>
</dbReference>
<dbReference type="Proteomes" id="UP000054558">
    <property type="component" value="Unassembled WGS sequence"/>
</dbReference>
<dbReference type="EMBL" id="DF236989">
    <property type="protein sequence ID" value="GAQ79882.1"/>
    <property type="molecule type" value="Genomic_DNA"/>
</dbReference>
<evidence type="ECO:0000259" key="14">
    <source>
        <dbReference type="PROSITE" id="PS50011"/>
    </source>
</evidence>
<dbReference type="InterPro" id="IPR033698">
    <property type="entry name" value="POLO_box_Plk4_2"/>
</dbReference>
<sequence>MQAYHIGRLLGRGSFGDVYEAKCQHSGQLVTIKMISKELLHNQGLLDRITREVEIHCQLQHPHIVELYEYFEDDRRVYLVMELCKNGELLALLHKHGRFDAATARSFFSQLVDGVAYLHGHSILHRDLKLSNLLLSADNTLKIADFGLAAAIGANDPERRTICGTPNYMCPEIVEQQPYSLGADLWSLGVTLYTLLTGTPPFQSDAVRGTLQRVGCADYLLPRQLPAEAADLISQLLQKNPAQRLSLPAIQSHPFLVGPSTRQATPPESESDRASQATRSGTASPRTNFAPESLHTVEQRERAERLYEGDRVEERGSGRGNRKDRSEGGLNQSEMSGAVERSGKWDGQRALRNEVPAQSHPREHRSEGQRETQRGLSESSASAGRMEVTGFSDPGFGRTEGVWVDHGMASSGLRERTPEGERLWSRASGPPRNEASAGTAPRTDVRTERRTDRRTEQNASESRGSDARPQGSSSRPGTASSDPGGLRASSAVPSRSPPGATQLPTRPLSTLRLKALRHETSYGSLAILEDGRVQVHNTGPGGSVLTVSTDGLEVEVEQAGRPGKTYRFPALPDALLMHYAHAAAFVGLVASATPKVIYIFERGQATCMENGDLQVCFTDCSPTALLQVDAASGKITVTPPNGAPVTLPSLHSRPTDFQASPSHTWQPSPDDTWLWEVLSQARRCQRKCAEAEARALARQPPKTFPLVARSARLKTVSPRGGADATVALAAAAPPAEVERAAELVAAVQGLHTSLLPANVSVASAQELSFASSSEASSHLQPGPRFPSQSQHAPAPILKRALPHSPSSPLSPSPSLPETPSTRDGSSLERVAERQPFHPFAARGRPTPFGHVAELDDRERRPSGLRHASSEERPAPEDRRDVLGTEAVERRQEGLERSLDDVRRHVAVEQRVGRILPTGEASARRSAGVEEAFAPEGAERPPRPKRNGSEELRNAAGPIERGAERAARSAAGTAAGDVGRQQRDQPARVLADVSNRPPADAQTARRVEKAKGDQRGSGVLDGVRRRADRFGSAGPIGGSLKSSESERRRLPVIGEGFKVFEDRGEVRPRSRLPEAKVQHSATVRHMHSQEGSAGESEAEKLSGSYKDPDLDRRTDHSGGQRLGQSQAPLDPPSARSFSDTWQDLSAANREPSDFHSADPPSDSWQHLSGARRTLPAASPSSDTWHDGRSEDPVFEGLSVPVELRKAERSPAREDARSYVASNRLVTANQGSSVTANRGSSSALPGPSASHSSPPSLPESPLPLSQNTRDFLSPPSASDTARQGDPPQLDGAAGRPRKDPNGANDRQSTWSRRPGLDTAKTGDPPEPDGGGNVGRERFSGRPGKGPHSANGRQSAYFPGVGWAIRLKSGELLMHYLDDCQMVVSNDGASVEFWPPGAKMGGSKYTLSDRASIPQEVRDKLQYLSAFIKLIRKQSHGTQTYSKWVTPRTSPALTAQ</sequence>
<evidence type="ECO:0000256" key="8">
    <source>
        <dbReference type="ARBA" id="ARBA00058225"/>
    </source>
</evidence>
<dbReference type="OMA" id="CLETETH"/>
<feature type="binding site" evidence="10">
    <location>
        <position position="33"/>
    </location>
    <ligand>
        <name>ATP</name>
        <dbReference type="ChEBI" id="CHEBI:30616"/>
    </ligand>
</feature>
<feature type="active site" description="Proton acceptor" evidence="9">
    <location>
        <position position="127"/>
    </location>
</feature>
<feature type="compositionally biased region" description="Basic and acidic residues" evidence="13">
    <location>
        <begin position="360"/>
        <end position="373"/>
    </location>
</feature>
<dbReference type="InterPro" id="IPR011009">
    <property type="entry name" value="Kinase-like_dom_sf"/>
</dbReference>
<keyword evidence="7" id="KW-0832">Ubl conjugation</keyword>